<name>A0A1I7X4C9_HETBA</name>
<feature type="domain" description="Rab-GAP TBC" evidence="2">
    <location>
        <begin position="65"/>
        <end position="258"/>
    </location>
</feature>
<accession>A0A1I7X4C9</accession>
<dbReference type="PANTHER" id="PTHR22957:SF27">
    <property type="entry name" value="TBC1 DOMAIN FAMILY MEMBER 13"/>
    <property type="match status" value="1"/>
</dbReference>
<evidence type="ECO:0000259" key="2">
    <source>
        <dbReference type="PROSITE" id="PS50086"/>
    </source>
</evidence>
<keyword evidence="3" id="KW-1185">Reference proteome</keyword>
<keyword evidence="1" id="KW-0343">GTPase activation</keyword>
<dbReference type="PANTHER" id="PTHR22957">
    <property type="entry name" value="TBC1 DOMAIN FAMILY MEMBER GTPASE-ACTIVATING PROTEIN"/>
    <property type="match status" value="1"/>
</dbReference>
<dbReference type="WBParaSite" id="Hba_12241">
    <property type="protein sequence ID" value="Hba_12241"/>
    <property type="gene ID" value="Hba_12241"/>
</dbReference>
<dbReference type="FunFam" id="1.10.472.80:FF:000009">
    <property type="entry name" value="TBC1 domain family member 13"/>
    <property type="match status" value="1"/>
</dbReference>
<dbReference type="Pfam" id="PF00566">
    <property type="entry name" value="RabGAP-TBC"/>
    <property type="match status" value="1"/>
</dbReference>
<dbReference type="SMART" id="SM00164">
    <property type="entry name" value="TBC"/>
    <property type="match status" value="1"/>
</dbReference>
<protein>
    <submittedName>
        <fullName evidence="4">Rab-GAP TBC domain-containing protein</fullName>
    </submittedName>
</protein>
<dbReference type="GO" id="GO:0005096">
    <property type="term" value="F:GTPase activator activity"/>
    <property type="evidence" value="ECO:0007669"/>
    <property type="project" value="UniProtKB-KW"/>
</dbReference>
<dbReference type="SUPFAM" id="SSF47923">
    <property type="entry name" value="Ypt/Rab-GAP domain of gyp1p"/>
    <property type="match status" value="2"/>
</dbReference>
<dbReference type="Gene3D" id="1.10.8.270">
    <property type="entry name" value="putative rabgap domain of human tbc1 domain family member 14 like domains"/>
    <property type="match status" value="1"/>
</dbReference>
<proteinExistence type="predicted"/>
<dbReference type="InterPro" id="IPR000195">
    <property type="entry name" value="Rab-GAP-TBC_dom"/>
</dbReference>
<dbReference type="InterPro" id="IPR035969">
    <property type="entry name" value="Rab-GAP_TBC_sf"/>
</dbReference>
<dbReference type="GO" id="GO:0006886">
    <property type="term" value="P:intracellular protein transport"/>
    <property type="evidence" value="ECO:0007669"/>
    <property type="project" value="TreeGrafter"/>
</dbReference>
<sequence length="347" mass="39581">MKSFEQKSCFVHCGVHHGKIQDCVYLIGMEMVTISTLIDVQRINYNTLVDQLIVQPGTAAPKDDHPLSESSDSEWGAFFQDNQILAQIDKDVRRLCPEIQFFQTRTKYPHRSAAEINLSVRVTGSDLISHDYEIDKFGVANGMNEVLGPIYYVLASDPDSEWAEFAEADSFYCFQQLMSEIKDNFIKTLDDSTCGIESTMSSFHALLASFDPTLHDHLVGRLAIRPQFYAFRWLSLLLSQEFSLPDVINLWDSFFADPMRFSLLPYVCLAMLERRREELLEGDFADCLRLLQNYSETDIVQLVLLAQDIRDGRACRPNEDIPAKQGSIAKTARQLSKRLRGLTILKK</sequence>
<dbReference type="PROSITE" id="PS50086">
    <property type="entry name" value="TBC_RABGAP"/>
    <property type="match status" value="1"/>
</dbReference>
<dbReference type="AlphaFoldDB" id="A0A1I7X4C9"/>
<dbReference type="Proteomes" id="UP000095283">
    <property type="component" value="Unplaced"/>
</dbReference>
<dbReference type="Gene3D" id="1.10.472.80">
    <property type="entry name" value="Ypt/Rab-GAP domain of gyp1p, domain 3"/>
    <property type="match status" value="1"/>
</dbReference>
<reference evidence="4" key="1">
    <citation type="submission" date="2016-11" db="UniProtKB">
        <authorList>
            <consortium name="WormBaseParasite"/>
        </authorList>
    </citation>
    <scope>IDENTIFICATION</scope>
</reference>
<evidence type="ECO:0000256" key="1">
    <source>
        <dbReference type="ARBA" id="ARBA00022468"/>
    </source>
</evidence>
<evidence type="ECO:0000313" key="3">
    <source>
        <dbReference type="Proteomes" id="UP000095283"/>
    </source>
</evidence>
<organism evidence="3 4">
    <name type="scientific">Heterorhabditis bacteriophora</name>
    <name type="common">Entomopathogenic nematode worm</name>
    <dbReference type="NCBI Taxonomy" id="37862"/>
    <lineage>
        <taxon>Eukaryota</taxon>
        <taxon>Metazoa</taxon>
        <taxon>Ecdysozoa</taxon>
        <taxon>Nematoda</taxon>
        <taxon>Chromadorea</taxon>
        <taxon>Rhabditida</taxon>
        <taxon>Rhabditina</taxon>
        <taxon>Rhabditomorpha</taxon>
        <taxon>Strongyloidea</taxon>
        <taxon>Heterorhabditidae</taxon>
        <taxon>Heterorhabditis</taxon>
    </lineage>
</organism>
<evidence type="ECO:0000313" key="4">
    <source>
        <dbReference type="WBParaSite" id="Hba_12241"/>
    </source>
</evidence>